<proteinExistence type="predicted"/>
<protein>
    <submittedName>
        <fullName evidence="1">Uncharacterized protein</fullName>
    </submittedName>
</protein>
<gene>
    <name evidence="1" type="ORF">A6A40_08605</name>
</gene>
<evidence type="ECO:0000313" key="1">
    <source>
        <dbReference type="EMBL" id="ANC91965.1"/>
    </source>
</evidence>
<dbReference type="AlphaFoldDB" id="A0A160JG90"/>
<organism evidence="1 2">
    <name type="scientific">Azospirillum humicireducens</name>
    <dbReference type="NCBI Taxonomy" id="1226968"/>
    <lineage>
        <taxon>Bacteria</taxon>
        <taxon>Pseudomonadati</taxon>
        <taxon>Pseudomonadota</taxon>
        <taxon>Alphaproteobacteria</taxon>
        <taxon>Rhodospirillales</taxon>
        <taxon>Azospirillaceae</taxon>
        <taxon>Azospirillum</taxon>
    </lineage>
</organism>
<name>A0A160JG90_9PROT</name>
<dbReference type="Proteomes" id="UP000077405">
    <property type="component" value="Chromosome"/>
</dbReference>
<dbReference type="KEGG" id="ahu:A6A40_08605"/>
<dbReference type="OrthoDB" id="7306716at2"/>
<dbReference type="RefSeq" id="WP_063635043.1">
    <property type="nucleotide sequence ID" value="NZ_CP015285.1"/>
</dbReference>
<evidence type="ECO:0000313" key="2">
    <source>
        <dbReference type="Proteomes" id="UP000077405"/>
    </source>
</evidence>
<reference evidence="1 2" key="1">
    <citation type="journal article" date="2013" name="Int. J. Syst. Evol. Microbiol.">
        <title>Azospirillum humicireducens sp. nov., a nitrogen-fixing bacterium isolated from a microbial fuel cell.</title>
        <authorList>
            <person name="Zhou S."/>
            <person name="Han L."/>
            <person name="Wang Y."/>
            <person name="Yang G."/>
            <person name="Zhuang L."/>
            <person name="Hu P."/>
        </authorList>
    </citation>
    <scope>NUCLEOTIDE SEQUENCE [LARGE SCALE GENOMIC DNA]</scope>
    <source>
        <strain evidence="1 2">SgZ-5</strain>
    </source>
</reference>
<keyword evidence="2" id="KW-1185">Reference proteome</keyword>
<sequence length="75" mass="8471">MTSNDRRLGDRILAALELALEQKHLDVAEHLARALEETLTRFGGPDAVDHRELSAGMIQGFDRLEALRREAHRLP</sequence>
<dbReference type="EMBL" id="CP015285">
    <property type="protein sequence ID" value="ANC91965.1"/>
    <property type="molecule type" value="Genomic_DNA"/>
</dbReference>
<accession>A0A160JG90</accession>